<sequence>MTETNRRSAYRPGPLGRVETTPEGDRWTLTFVREFPHSPSALWTALTDPAELPQWAPYTASRNLGTLGPATLVMVDGEERTELDGNVTRADAPHVLEHAWGDDVLHWQIDETESGTRLTLRHTLDDKRTTAMTAAGWHMCFDVAEALLGGSPIGPIVGGDAMNYGWRELNEQYSALLGVEPIDPTLE</sequence>
<accession>A0AAE4UZ29</accession>
<dbReference type="InterPro" id="IPR013538">
    <property type="entry name" value="ASHA1/2-like_C"/>
</dbReference>
<dbReference type="RefSeq" id="WP_213576408.1">
    <property type="nucleotide sequence ID" value="NZ_JAWLUP010000021.1"/>
</dbReference>
<dbReference type="EMBL" id="JAWLUP010000021">
    <property type="protein sequence ID" value="MDV7265174.1"/>
    <property type="molecule type" value="Genomic_DNA"/>
</dbReference>
<organism evidence="4 5">
    <name type="scientific">Rhodococcus oxybenzonivorans</name>
    <dbReference type="NCBI Taxonomy" id="1990687"/>
    <lineage>
        <taxon>Bacteria</taxon>
        <taxon>Bacillati</taxon>
        <taxon>Actinomycetota</taxon>
        <taxon>Actinomycetes</taxon>
        <taxon>Mycobacteriales</taxon>
        <taxon>Nocardiaceae</taxon>
        <taxon>Rhodococcus</taxon>
    </lineage>
</organism>
<dbReference type="SUPFAM" id="SSF55961">
    <property type="entry name" value="Bet v1-like"/>
    <property type="match status" value="1"/>
</dbReference>
<dbReference type="InterPro" id="IPR023393">
    <property type="entry name" value="START-like_dom_sf"/>
</dbReference>
<evidence type="ECO:0000256" key="1">
    <source>
        <dbReference type="ARBA" id="ARBA00006817"/>
    </source>
</evidence>
<comment type="caution">
    <text evidence="4">The sequence shown here is derived from an EMBL/GenBank/DDBJ whole genome shotgun (WGS) entry which is preliminary data.</text>
</comment>
<evidence type="ECO:0000259" key="3">
    <source>
        <dbReference type="Pfam" id="PF08327"/>
    </source>
</evidence>
<comment type="similarity">
    <text evidence="1">Belongs to the AHA1 family.</text>
</comment>
<dbReference type="AlphaFoldDB" id="A0AAE4UZ29"/>
<dbReference type="CDD" id="cd08899">
    <property type="entry name" value="SRPBCC_CalC_Aha1-like_6"/>
    <property type="match status" value="1"/>
</dbReference>
<evidence type="ECO:0000313" key="5">
    <source>
        <dbReference type="Proteomes" id="UP001185863"/>
    </source>
</evidence>
<dbReference type="Proteomes" id="UP001185863">
    <property type="component" value="Unassembled WGS sequence"/>
</dbReference>
<dbReference type="Pfam" id="PF08327">
    <property type="entry name" value="AHSA1"/>
    <property type="match status" value="1"/>
</dbReference>
<feature type="region of interest" description="Disordered" evidence="2">
    <location>
        <begin position="1"/>
        <end position="22"/>
    </location>
</feature>
<evidence type="ECO:0000256" key="2">
    <source>
        <dbReference type="SAM" id="MobiDB-lite"/>
    </source>
</evidence>
<name>A0AAE4UZ29_9NOCA</name>
<reference evidence="4" key="1">
    <citation type="submission" date="2023-10" db="EMBL/GenBank/DDBJ databases">
        <title>Development of a sustainable strategy for remediation of hydrocarbon-contaminated territories based on the waste exchange concept.</title>
        <authorList>
            <person name="Krivoruchko A."/>
        </authorList>
    </citation>
    <scope>NUCLEOTIDE SEQUENCE</scope>
    <source>
        <strain evidence="4">IEGM 68</strain>
    </source>
</reference>
<proteinExistence type="inferred from homology"/>
<feature type="domain" description="Activator of Hsp90 ATPase homologue 1/2-like C-terminal" evidence="3">
    <location>
        <begin position="37"/>
        <end position="147"/>
    </location>
</feature>
<dbReference type="Gene3D" id="3.30.530.20">
    <property type="match status" value="1"/>
</dbReference>
<protein>
    <submittedName>
        <fullName evidence="4">SRPBCC family protein</fullName>
    </submittedName>
</protein>
<evidence type="ECO:0000313" key="4">
    <source>
        <dbReference type="EMBL" id="MDV7265174.1"/>
    </source>
</evidence>
<gene>
    <name evidence="4" type="ORF">R4315_11540</name>
</gene>